<dbReference type="InParanoid" id="A7ASP4"/>
<organism evidence="3 4">
    <name type="scientific">Babesia bovis</name>
    <dbReference type="NCBI Taxonomy" id="5865"/>
    <lineage>
        <taxon>Eukaryota</taxon>
        <taxon>Sar</taxon>
        <taxon>Alveolata</taxon>
        <taxon>Apicomplexa</taxon>
        <taxon>Aconoidasida</taxon>
        <taxon>Piroplasmida</taxon>
        <taxon>Babesiidae</taxon>
        <taxon>Babesia</taxon>
    </lineage>
</organism>
<evidence type="ECO:0000256" key="2">
    <source>
        <dbReference type="SAM" id="SignalP"/>
    </source>
</evidence>
<dbReference type="GeneID" id="5479365"/>
<accession>A7ASP4</accession>
<reference evidence="4" key="2">
    <citation type="journal article" date="2020" name="Data Brief">
        <title>Transcriptome dataset of Babesia bovis life stages within vertebrate and invertebrate hosts.</title>
        <authorList>
            <person name="Ueti M.W."/>
            <person name="Johnson W.C."/>
            <person name="Kappmeyer L.S."/>
            <person name="Herndon D.R."/>
            <person name="Mousel M.R."/>
            <person name="Reif K.E."/>
            <person name="Taus N.S."/>
            <person name="Ifeonu O.O."/>
            <person name="Silva J.C."/>
            <person name="Suarez C.E."/>
            <person name="Brayton K.A."/>
        </authorList>
    </citation>
    <scope>NUCLEOTIDE SEQUENCE [LARGE SCALE GENOMIC DNA]</scope>
</reference>
<protein>
    <submittedName>
        <fullName evidence="3">Uncharacterized protein</fullName>
    </submittedName>
</protein>
<gene>
    <name evidence="3" type="ORF">BBOV_IV012110</name>
</gene>
<proteinExistence type="predicted"/>
<reference evidence="3 4" key="1">
    <citation type="journal article" date="2007" name="PLoS Pathog.">
        <title>Genome sequence of Babesia bovis and comparative analysis of apicomplexan hemoprotozoa.</title>
        <authorList>
            <person name="Brayton K.A."/>
            <person name="Lau A.O.T."/>
            <person name="Herndon D.R."/>
            <person name="Hannick L."/>
            <person name="Kappmeyer L.S."/>
            <person name="Berens S.J."/>
            <person name="Bidwell S.L."/>
            <person name="Brown W.C."/>
            <person name="Crabtree J."/>
            <person name="Fadrosh D."/>
            <person name="Feldblum T."/>
            <person name="Forberger H.A."/>
            <person name="Haas B.J."/>
            <person name="Howell J.M."/>
            <person name="Khouri H."/>
            <person name="Koo H."/>
            <person name="Mann D.J."/>
            <person name="Norimine J."/>
            <person name="Paulsen I.T."/>
            <person name="Radune D."/>
            <person name="Ren Q."/>
            <person name="Smith R.K. Jr."/>
            <person name="Suarez C.E."/>
            <person name="White O."/>
            <person name="Wortman J.R."/>
            <person name="Knowles D.P. Jr."/>
            <person name="McElwain T.F."/>
            <person name="Nene V.M."/>
        </authorList>
    </citation>
    <scope>NUCLEOTIDE SEQUENCE [LARGE SCALE GENOMIC DNA]</scope>
    <source>
        <strain evidence="3">T2Bo</strain>
    </source>
</reference>
<keyword evidence="2" id="KW-0732">Signal</keyword>
<dbReference type="KEGG" id="bbo:BBOV_IV012110"/>
<dbReference type="EMBL" id="AAXT01000002">
    <property type="protein sequence ID" value="EDO07563.1"/>
    <property type="molecule type" value="Genomic_DNA"/>
</dbReference>
<comment type="caution">
    <text evidence="3">The sequence shown here is derived from an EMBL/GenBank/DDBJ whole genome shotgun (WGS) entry which is preliminary data.</text>
</comment>
<keyword evidence="1" id="KW-0812">Transmembrane</keyword>
<feature type="transmembrane region" description="Helical" evidence="1">
    <location>
        <begin position="123"/>
        <end position="143"/>
    </location>
</feature>
<feature type="signal peptide" evidence="2">
    <location>
        <begin position="1"/>
        <end position="29"/>
    </location>
</feature>
<feature type="chain" id="PRO_5002706917" evidence="2">
    <location>
        <begin position="30"/>
        <end position="170"/>
    </location>
</feature>
<keyword evidence="1" id="KW-0472">Membrane</keyword>
<dbReference type="Proteomes" id="UP000002173">
    <property type="component" value="Unassembled WGS sequence"/>
</dbReference>
<keyword evidence="4" id="KW-1185">Reference proteome</keyword>
<dbReference type="AlphaFoldDB" id="A7ASP4"/>
<reference evidence="4" key="3">
    <citation type="journal article" date="2021" name="Int. J. Parasitol.">
        <title>Comparative analysis of gene expression between Babesia bovis blood stages and kinetes allowed by improved genome annotation.</title>
        <authorList>
            <person name="Ueti M.W."/>
            <person name="Johnson W.C."/>
            <person name="Kappmeyer L.S."/>
            <person name="Herndon D.R."/>
            <person name="Mousel M.R."/>
            <person name="Reif K.E."/>
            <person name="Taus N.S."/>
            <person name="Ifeonu O.O."/>
            <person name="Silva J.C."/>
            <person name="Suarez C.E."/>
            <person name="Brayton K.A."/>
        </authorList>
    </citation>
    <scope>NUCLEOTIDE SEQUENCE [LARGE SCALE GENOMIC DNA]</scope>
</reference>
<evidence type="ECO:0000313" key="4">
    <source>
        <dbReference type="Proteomes" id="UP000002173"/>
    </source>
</evidence>
<evidence type="ECO:0000313" key="3">
    <source>
        <dbReference type="EMBL" id="EDO07563.1"/>
    </source>
</evidence>
<keyword evidence="1" id="KW-1133">Transmembrane helix</keyword>
<name>A7ASP4_BABBO</name>
<feature type="transmembrane region" description="Helical" evidence="1">
    <location>
        <begin position="89"/>
        <end position="111"/>
    </location>
</feature>
<dbReference type="VEuPathDB" id="PiroplasmaDB:BBOV_IV012110"/>
<sequence>MALSQKFSTALLLYTTILWISQVTYDVSANELAEVQNTVPGSAESNEQTAAGDLDSSYIRTQDSTSSTGDSLGYYQKYKQFVNKHNKTFTIVLGVLSAIFLVGVIIAIAFYCFQENGKDGANYVSIVIIPIVFWLALFGYMVYKLYGSEILAYFKSKKAPVVKSTVDTSG</sequence>
<evidence type="ECO:0000256" key="1">
    <source>
        <dbReference type="SAM" id="Phobius"/>
    </source>
</evidence>
<dbReference type="RefSeq" id="XP_001611131.1">
    <property type="nucleotide sequence ID" value="XM_001611081.1"/>
</dbReference>